<feature type="chain" id="PRO_5014967806" evidence="3">
    <location>
        <begin position="21"/>
        <end position="193"/>
    </location>
</feature>
<evidence type="ECO:0000313" key="5">
    <source>
        <dbReference type="EMBL" id="PJJ71783.1"/>
    </source>
</evidence>
<feature type="region of interest" description="Disordered" evidence="2">
    <location>
        <begin position="35"/>
        <end position="56"/>
    </location>
</feature>
<organism evidence="5 6">
    <name type="scientific">Diaminobutyricimonas aerilata</name>
    <dbReference type="NCBI Taxonomy" id="1162967"/>
    <lineage>
        <taxon>Bacteria</taxon>
        <taxon>Bacillati</taxon>
        <taxon>Actinomycetota</taxon>
        <taxon>Actinomycetes</taxon>
        <taxon>Micrococcales</taxon>
        <taxon>Microbacteriaceae</taxon>
        <taxon>Diaminobutyricimonas</taxon>
    </lineage>
</organism>
<keyword evidence="1 3" id="KW-0732">Signal</keyword>
<dbReference type="OrthoDB" id="5245088at2"/>
<dbReference type="CDD" id="cd12797">
    <property type="entry name" value="M23_peptidase"/>
    <property type="match status" value="1"/>
</dbReference>
<keyword evidence="6" id="KW-1185">Reference proteome</keyword>
<dbReference type="Proteomes" id="UP000228758">
    <property type="component" value="Unassembled WGS sequence"/>
</dbReference>
<accession>A0A2M9CIN1</accession>
<protein>
    <submittedName>
        <fullName evidence="5">Peptidase M23-like protein</fullName>
    </submittedName>
</protein>
<evidence type="ECO:0000313" key="6">
    <source>
        <dbReference type="Proteomes" id="UP000228758"/>
    </source>
</evidence>
<dbReference type="InterPro" id="IPR016047">
    <property type="entry name" value="M23ase_b-sheet_dom"/>
</dbReference>
<feature type="domain" description="M23ase beta-sheet core" evidence="4">
    <location>
        <begin position="83"/>
        <end position="175"/>
    </location>
</feature>
<evidence type="ECO:0000259" key="4">
    <source>
        <dbReference type="Pfam" id="PF01551"/>
    </source>
</evidence>
<evidence type="ECO:0000256" key="2">
    <source>
        <dbReference type="SAM" id="MobiDB-lite"/>
    </source>
</evidence>
<dbReference type="EMBL" id="PGFF01000001">
    <property type="protein sequence ID" value="PJJ71783.1"/>
    <property type="molecule type" value="Genomic_DNA"/>
</dbReference>
<sequence length="193" mass="19136">MVVAATVLVLGAGAFDPASAVADAVQRWHGSATAVATGGAGAPGTTDPADDVGPPPGATAWRWPVAPRLVRPYLAPPTPYAAGHRGIDLAASPGDEVRAVADGVVHFAGVVVDRPVVSVRHAGDVLSSVEAVESPLARGDPVAAGDVIGIVASGGHCDGGCVHLGARVGGEYVSPMLFLGGIPRAVLLPTRRG</sequence>
<reference evidence="5 6" key="1">
    <citation type="submission" date="2017-11" db="EMBL/GenBank/DDBJ databases">
        <title>Genomic Encyclopedia of Archaeal and Bacterial Type Strains, Phase II (KMG-II): From Individual Species to Whole Genera.</title>
        <authorList>
            <person name="Goeker M."/>
        </authorList>
    </citation>
    <scope>NUCLEOTIDE SEQUENCE [LARGE SCALE GENOMIC DNA]</scope>
    <source>
        <strain evidence="5 6">DSM 27393</strain>
    </source>
</reference>
<proteinExistence type="predicted"/>
<dbReference type="PANTHER" id="PTHR21666:SF289">
    <property type="entry name" value="L-ALA--D-GLU ENDOPEPTIDASE"/>
    <property type="match status" value="1"/>
</dbReference>
<dbReference type="PANTHER" id="PTHR21666">
    <property type="entry name" value="PEPTIDASE-RELATED"/>
    <property type="match status" value="1"/>
</dbReference>
<feature type="compositionally biased region" description="Low complexity" evidence="2">
    <location>
        <begin position="35"/>
        <end position="47"/>
    </location>
</feature>
<dbReference type="InterPro" id="IPR011055">
    <property type="entry name" value="Dup_hybrid_motif"/>
</dbReference>
<feature type="signal peptide" evidence="3">
    <location>
        <begin position="1"/>
        <end position="20"/>
    </location>
</feature>
<evidence type="ECO:0000256" key="3">
    <source>
        <dbReference type="SAM" id="SignalP"/>
    </source>
</evidence>
<dbReference type="InterPro" id="IPR050570">
    <property type="entry name" value="Cell_wall_metabolism_enzyme"/>
</dbReference>
<dbReference type="Pfam" id="PF01551">
    <property type="entry name" value="Peptidase_M23"/>
    <property type="match status" value="1"/>
</dbReference>
<dbReference type="Gene3D" id="2.70.70.10">
    <property type="entry name" value="Glucose Permease (Domain IIA)"/>
    <property type="match status" value="1"/>
</dbReference>
<evidence type="ECO:0000256" key="1">
    <source>
        <dbReference type="ARBA" id="ARBA00022729"/>
    </source>
</evidence>
<dbReference type="SUPFAM" id="SSF51261">
    <property type="entry name" value="Duplicated hybrid motif"/>
    <property type="match status" value="1"/>
</dbReference>
<comment type="caution">
    <text evidence="5">The sequence shown here is derived from an EMBL/GenBank/DDBJ whole genome shotgun (WGS) entry which is preliminary data.</text>
</comment>
<name>A0A2M9CIN1_9MICO</name>
<gene>
    <name evidence="5" type="ORF">CLV46_1336</name>
</gene>
<dbReference type="GO" id="GO:0004222">
    <property type="term" value="F:metalloendopeptidase activity"/>
    <property type="evidence" value="ECO:0007669"/>
    <property type="project" value="TreeGrafter"/>
</dbReference>
<dbReference type="AlphaFoldDB" id="A0A2M9CIN1"/>